<dbReference type="PANTHER" id="PTHR31094:SF2">
    <property type="entry name" value="RIKEN CDNA 2310061I04 GENE"/>
    <property type="match status" value="1"/>
</dbReference>
<dbReference type="AlphaFoldDB" id="A0A9W7GEG2"/>
<feature type="signal peptide" evidence="1">
    <location>
        <begin position="1"/>
        <end position="27"/>
    </location>
</feature>
<dbReference type="OrthoDB" id="44820at2759"/>
<organism evidence="2 3">
    <name type="scientific">Triparma columacea</name>
    <dbReference type="NCBI Taxonomy" id="722753"/>
    <lineage>
        <taxon>Eukaryota</taxon>
        <taxon>Sar</taxon>
        <taxon>Stramenopiles</taxon>
        <taxon>Ochrophyta</taxon>
        <taxon>Bolidophyceae</taxon>
        <taxon>Parmales</taxon>
        <taxon>Triparmaceae</taxon>
        <taxon>Triparma</taxon>
    </lineage>
</organism>
<feature type="chain" id="PRO_5040791387" evidence="1">
    <location>
        <begin position="28"/>
        <end position="450"/>
    </location>
</feature>
<dbReference type="EMBL" id="BRYA01000155">
    <property type="protein sequence ID" value="GMI41673.1"/>
    <property type="molecule type" value="Genomic_DNA"/>
</dbReference>
<reference evidence="3" key="1">
    <citation type="journal article" date="2023" name="Commun. Biol.">
        <title>Genome analysis of Parmales, the sister group of diatoms, reveals the evolutionary specialization of diatoms from phago-mixotrophs to photoautotrophs.</title>
        <authorList>
            <person name="Ban H."/>
            <person name="Sato S."/>
            <person name="Yoshikawa S."/>
            <person name="Yamada K."/>
            <person name="Nakamura Y."/>
            <person name="Ichinomiya M."/>
            <person name="Sato N."/>
            <person name="Blanc-Mathieu R."/>
            <person name="Endo H."/>
            <person name="Kuwata A."/>
            <person name="Ogata H."/>
        </authorList>
    </citation>
    <scope>NUCLEOTIDE SEQUENCE [LARGE SCALE GENOMIC DNA]</scope>
</reference>
<comment type="caution">
    <text evidence="2">The sequence shown here is derived from an EMBL/GenBank/DDBJ whole genome shotgun (WGS) entry which is preliminary data.</text>
</comment>
<protein>
    <submittedName>
        <fullName evidence="2">Uncharacterized protein</fullName>
    </submittedName>
</protein>
<proteinExistence type="predicted"/>
<evidence type="ECO:0000256" key="1">
    <source>
        <dbReference type="SAM" id="SignalP"/>
    </source>
</evidence>
<evidence type="ECO:0000313" key="3">
    <source>
        <dbReference type="Proteomes" id="UP001165065"/>
    </source>
</evidence>
<evidence type="ECO:0000313" key="2">
    <source>
        <dbReference type="EMBL" id="GMI41673.1"/>
    </source>
</evidence>
<dbReference type="Proteomes" id="UP001165065">
    <property type="component" value="Unassembled WGS sequence"/>
</dbReference>
<name>A0A9W7GEG2_9STRA</name>
<sequence>MNELNNPNKSLCRLIILLSLLLASVNSFLPLTSPKIIGQPSHATTIEAGAYSSLFPLHSSLQDNTSALEGQDKENLVPSPLNDIIQSRRSFELQLGTTIDILNADYPQLLTKSPDFSIYNRKITVVDPSGVQAIQGVDGYRYMFGALRMASGVFFSPSHSFVEHKLVYDWVRSQIRVSFKITLVPKSEVGKKNSHQEQLDLVLGKKASAKNNHVVIAGISEYYVDADGKIVKHIISNVEINDKPMAIGLGVGELFKIQQGKLAGEGSMGGYGFSGGRVMADKGKKIQRDVLLQLHANKEDHEEEAYWKNELISRNEARRKFGLDPITREELDEIAEGNQEMLSRFNPNNAKTTGAPARGGDADLTVAQSGGPLSLLSNMIDAFMKDVDAPKKCTTWEDCDGQECCDLIVAKICCNNGQMSSAWMPEMVPVRIDEGEGEGWKSPQNGPLGR</sequence>
<dbReference type="InterPro" id="IPR018790">
    <property type="entry name" value="DUF2358"/>
</dbReference>
<gene>
    <name evidence="2" type="ORF">TrCOL_g12797</name>
</gene>
<accession>A0A9W7GEG2</accession>
<keyword evidence="3" id="KW-1185">Reference proteome</keyword>
<dbReference type="PANTHER" id="PTHR31094">
    <property type="entry name" value="RIKEN CDNA 2310061I04 GENE"/>
    <property type="match status" value="1"/>
</dbReference>
<dbReference type="Pfam" id="PF10184">
    <property type="entry name" value="DUF2358"/>
    <property type="match status" value="1"/>
</dbReference>
<keyword evidence="1" id="KW-0732">Signal</keyword>